<dbReference type="InterPro" id="IPR000210">
    <property type="entry name" value="BTB/POZ_dom"/>
</dbReference>
<dbReference type="RefSeq" id="XP_024728467.1">
    <property type="nucleotide sequence ID" value="XM_024873377.1"/>
</dbReference>
<name>A0A2J6SLB8_9HELO</name>
<dbReference type="Proteomes" id="UP000235371">
    <property type="component" value="Unassembled WGS sequence"/>
</dbReference>
<evidence type="ECO:0000313" key="2">
    <source>
        <dbReference type="EMBL" id="PMD51563.1"/>
    </source>
</evidence>
<dbReference type="PANTHER" id="PTHR47843">
    <property type="entry name" value="BTB DOMAIN-CONTAINING PROTEIN-RELATED"/>
    <property type="match status" value="1"/>
</dbReference>
<reference evidence="2 3" key="1">
    <citation type="submission" date="2016-04" db="EMBL/GenBank/DDBJ databases">
        <title>A degradative enzymes factory behind the ericoid mycorrhizal symbiosis.</title>
        <authorList>
            <consortium name="DOE Joint Genome Institute"/>
            <person name="Martino E."/>
            <person name="Morin E."/>
            <person name="Grelet G."/>
            <person name="Kuo A."/>
            <person name="Kohler A."/>
            <person name="Daghino S."/>
            <person name="Barry K."/>
            <person name="Choi C."/>
            <person name="Cichocki N."/>
            <person name="Clum A."/>
            <person name="Copeland A."/>
            <person name="Hainaut M."/>
            <person name="Haridas S."/>
            <person name="Labutti K."/>
            <person name="Lindquist E."/>
            <person name="Lipzen A."/>
            <person name="Khouja H.-R."/>
            <person name="Murat C."/>
            <person name="Ohm R."/>
            <person name="Olson A."/>
            <person name="Spatafora J."/>
            <person name="Veneault-Fourrey C."/>
            <person name="Henrissat B."/>
            <person name="Grigoriev I."/>
            <person name="Martin F."/>
            <person name="Perotto S."/>
        </authorList>
    </citation>
    <scope>NUCLEOTIDE SEQUENCE [LARGE SCALE GENOMIC DNA]</scope>
    <source>
        <strain evidence="2 3">E</strain>
    </source>
</reference>
<organism evidence="2 3">
    <name type="scientific">Hyaloscypha bicolor E</name>
    <dbReference type="NCBI Taxonomy" id="1095630"/>
    <lineage>
        <taxon>Eukaryota</taxon>
        <taxon>Fungi</taxon>
        <taxon>Dikarya</taxon>
        <taxon>Ascomycota</taxon>
        <taxon>Pezizomycotina</taxon>
        <taxon>Leotiomycetes</taxon>
        <taxon>Helotiales</taxon>
        <taxon>Hyaloscyphaceae</taxon>
        <taxon>Hyaloscypha</taxon>
        <taxon>Hyaloscypha bicolor</taxon>
    </lineage>
</organism>
<dbReference type="SUPFAM" id="SSF54695">
    <property type="entry name" value="POZ domain"/>
    <property type="match status" value="1"/>
</dbReference>
<feature type="non-terminal residue" evidence="2">
    <location>
        <position position="1"/>
    </location>
</feature>
<sequence>IVQIFVGPEKQAFQVHSNLICSVSHFFEKAFNDGCVEGTENKMDLPKDAPKTVLMFVAWLYNK</sequence>
<keyword evidence="3" id="KW-1185">Reference proteome</keyword>
<dbReference type="EMBL" id="KZ613912">
    <property type="protein sequence ID" value="PMD51563.1"/>
    <property type="molecule type" value="Genomic_DNA"/>
</dbReference>
<dbReference type="AlphaFoldDB" id="A0A2J6SLB8"/>
<gene>
    <name evidence="2" type="ORF">K444DRAFT_504244</name>
</gene>
<dbReference type="CDD" id="cd18186">
    <property type="entry name" value="BTB_POZ_ZBTB_KLHL-like"/>
    <property type="match status" value="1"/>
</dbReference>
<evidence type="ECO:0000259" key="1">
    <source>
        <dbReference type="PROSITE" id="PS50097"/>
    </source>
</evidence>
<dbReference type="OrthoDB" id="194443at2759"/>
<dbReference type="InParanoid" id="A0A2J6SLB8"/>
<dbReference type="GeneID" id="36581457"/>
<dbReference type="PROSITE" id="PS50097">
    <property type="entry name" value="BTB"/>
    <property type="match status" value="1"/>
</dbReference>
<evidence type="ECO:0000313" key="3">
    <source>
        <dbReference type="Proteomes" id="UP000235371"/>
    </source>
</evidence>
<accession>A0A2J6SLB8</accession>
<feature type="non-terminal residue" evidence="2">
    <location>
        <position position="63"/>
    </location>
</feature>
<dbReference type="Gene3D" id="3.30.710.10">
    <property type="entry name" value="Potassium Channel Kv1.1, Chain A"/>
    <property type="match status" value="1"/>
</dbReference>
<proteinExistence type="predicted"/>
<dbReference type="InterPro" id="IPR011333">
    <property type="entry name" value="SKP1/BTB/POZ_sf"/>
</dbReference>
<feature type="domain" description="BTB" evidence="1">
    <location>
        <begin position="1"/>
        <end position="63"/>
    </location>
</feature>
<protein>
    <recommendedName>
        <fullName evidence="1">BTB domain-containing protein</fullName>
    </recommendedName>
</protein>